<keyword evidence="3" id="KW-1185">Reference proteome</keyword>
<gene>
    <name evidence="2" type="ORF">Q8947_06010</name>
</gene>
<reference evidence="2 3" key="1">
    <citation type="submission" date="2023-08" db="EMBL/GenBank/DDBJ databases">
        <title>Alcaligenaceae gen. nov., a novel taxon isolated from the sludge of Yixing Pesticide Factory.</title>
        <authorList>
            <person name="Ruan L."/>
        </authorList>
    </citation>
    <scope>NUCLEOTIDE SEQUENCE [LARGE SCALE GENOMIC DNA]</scope>
    <source>
        <strain evidence="2 3">LG-2</strain>
    </source>
</reference>
<evidence type="ECO:0000259" key="1">
    <source>
        <dbReference type="Pfam" id="PF12705"/>
    </source>
</evidence>
<dbReference type="SUPFAM" id="SSF52980">
    <property type="entry name" value="Restriction endonuclease-like"/>
    <property type="match status" value="1"/>
</dbReference>
<organism evidence="2 3">
    <name type="scientific">Yanghanlia caeni</name>
    <dbReference type="NCBI Taxonomy" id="3064283"/>
    <lineage>
        <taxon>Bacteria</taxon>
        <taxon>Pseudomonadati</taxon>
        <taxon>Pseudomonadota</taxon>
        <taxon>Betaproteobacteria</taxon>
        <taxon>Burkholderiales</taxon>
        <taxon>Alcaligenaceae</taxon>
        <taxon>Yanghanlia</taxon>
    </lineage>
</organism>
<protein>
    <submittedName>
        <fullName evidence="2">Oxidoreductase</fullName>
    </submittedName>
</protein>
<feature type="domain" description="PD-(D/E)XK endonuclease-like" evidence="1">
    <location>
        <begin position="67"/>
        <end position="230"/>
    </location>
</feature>
<dbReference type="Pfam" id="PF12705">
    <property type="entry name" value="PDDEXK_1"/>
    <property type="match status" value="1"/>
</dbReference>
<dbReference type="InterPro" id="IPR038726">
    <property type="entry name" value="PDDEXK_AddAB-type"/>
</dbReference>
<comment type="caution">
    <text evidence="2">The sequence shown here is derived from an EMBL/GenBank/DDBJ whole genome shotgun (WGS) entry which is preliminary data.</text>
</comment>
<dbReference type="InterPro" id="IPR011335">
    <property type="entry name" value="Restrct_endonuc-II-like"/>
</dbReference>
<dbReference type="RefSeq" id="WP_347286726.1">
    <property type="nucleotide sequence ID" value="NZ_JAUZQE010000010.1"/>
</dbReference>
<dbReference type="Gene3D" id="3.90.320.10">
    <property type="match status" value="1"/>
</dbReference>
<sequence length="329" mass="36211">MAELPITSSPTREAIFAAYEAQADTGFRSHLGASLIGKDCERALWFDFRWTTRARHPGRLLRLFETGQREEARLVRNLRSIGATVLEVDPDTGRQIRVEAHGGHFGGSLDGIALGLPEAPKTWHVLEFKTHSAKSFHELAAKGVRLSKPQHFAQTQTYMHLTGLTRAMYLAVCKDTDDLYVERIEHDPVYAQGLLDKAQRVIFANQPAPRISEDPAWYQCRLCDHAAVCHGQTAAEVNCRTCLHAAPVEGGWHCTLHQRPITEVDQRAGCGQHLYLPALVPGEQVDAGDGWVEYLFGEGLRWRDTGFDKLAGVSVHVGAVAGGEGAACA</sequence>
<dbReference type="InterPro" id="IPR011604">
    <property type="entry name" value="PDDEXK-like_dom_sf"/>
</dbReference>
<evidence type="ECO:0000313" key="3">
    <source>
        <dbReference type="Proteomes" id="UP001232156"/>
    </source>
</evidence>
<name>A0ABU1D579_9BURK</name>
<accession>A0ABU1D579</accession>
<dbReference type="EMBL" id="JAUZQE010000010">
    <property type="protein sequence ID" value="MDR4125535.1"/>
    <property type="molecule type" value="Genomic_DNA"/>
</dbReference>
<proteinExistence type="predicted"/>
<evidence type="ECO:0000313" key="2">
    <source>
        <dbReference type="EMBL" id="MDR4125535.1"/>
    </source>
</evidence>
<dbReference type="Proteomes" id="UP001232156">
    <property type="component" value="Unassembled WGS sequence"/>
</dbReference>